<reference evidence="7 8" key="1">
    <citation type="journal article" date="2018" name="Nat. Genet.">
        <title>The Rosa genome provides new insights in the design of modern roses.</title>
        <authorList>
            <person name="Bendahmane M."/>
        </authorList>
    </citation>
    <scope>NUCLEOTIDE SEQUENCE [LARGE SCALE GENOMIC DNA]</scope>
    <source>
        <strain evidence="8">cv. Old Blush</strain>
    </source>
</reference>
<dbReference type="CDD" id="cd00107">
    <property type="entry name" value="Knot1"/>
    <property type="match status" value="1"/>
</dbReference>
<dbReference type="OMA" id="ANICQQP"/>
<evidence type="ECO:0000256" key="5">
    <source>
        <dbReference type="SAM" id="SignalP"/>
    </source>
</evidence>
<dbReference type="Gramene" id="PRQ30387">
    <property type="protein sequence ID" value="PRQ30387"/>
    <property type="gene ID" value="RchiOBHm_Chr5g0024091"/>
</dbReference>
<dbReference type="PRINTS" id="PR00288">
    <property type="entry name" value="PUROTHIONIN"/>
</dbReference>
<evidence type="ECO:0000256" key="4">
    <source>
        <dbReference type="ARBA" id="ARBA00023157"/>
    </source>
</evidence>
<dbReference type="SMART" id="SM00505">
    <property type="entry name" value="Knot1"/>
    <property type="match status" value="1"/>
</dbReference>
<keyword evidence="7" id="KW-0560">Oxidoreductase</keyword>
<dbReference type="GO" id="GO:0031640">
    <property type="term" value="P:killing of cells of another organism"/>
    <property type="evidence" value="ECO:0007669"/>
    <property type="project" value="UniProtKB-KW"/>
</dbReference>
<evidence type="ECO:0000259" key="6">
    <source>
        <dbReference type="SMART" id="SM00505"/>
    </source>
</evidence>
<dbReference type="PROSITE" id="PS00940">
    <property type="entry name" value="GAMMA_THIONIN"/>
    <property type="match status" value="1"/>
</dbReference>
<dbReference type="InterPro" id="IPR036574">
    <property type="entry name" value="Scorpion_toxin-like_sf"/>
</dbReference>
<evidence type="ECO:0000256" key="2">
    <source>
        <dbReference type="ARBA" id="ARBA00022577"/>
    </source>
</evidence>
<dbReference type="GO" id="GO:0050832">
    <property type="term" value="P:defense response to fungus"/>
    <property type="evidence" value="ECO:0007669"/>
    <property type="project" value="UniProtKB-KW"/>
</dbReference>
<feature type="signal peptide" evidence="5">
    <location>
        <begin position="1"/>
        <end position="24"/>
    </location>
</feature>
<dbReference type="EC" id="1.-.-.-" evidence="7"/>
<dbReference type="PANTHER" id="PTHR33147:SF106">
    <property type="entry name" value="DEFENSIN-LIKE PROTEIN 11"/>
    <property type="match status" value="1"/>
</dbReference>
<accession>A0A2P6Q886</accession>
<name>A0A2P6Q886_ROSCH</name>
<dbReference type="EMBL" id="PDCK01000043">
    <property type="protein sequence ID" value="PRQ30387.1"/>
    <property type="molecule type" value="Genomic_DNA"/>
</dbReference>
<dbReference type="SUPFAM" id="SSF57095">
    <property type="entry name" value="Scorpion toxin-like"/>
    <property type="match status" value="1"/>
</dbReference>
<keyword evidence="4" id="KW-1015">Disulfide bond</keyword>
<protein>
    <submittedName>
        <fullName evidence="7">Putative oxidoreductase</fullName>
        <ecNumber evidence="7">1.-.-.-</ecNumber>
    </submittedName>
</protein>
<evidence type="ECO:0000313" key="8">
    <source>
        <dbReference type="Proteomes" id="UP000238479"/>
    </source>
</evidence>
<dbReference type="Proteomes" id="UP000238479">
    <property type="component" value="Chromosome 5"/>
</dbReference>
<feature type="domain" description="Knottins-like" evidence="6">
    <location>
        <begin position="29"/>
        <end position="74"/>
    </location>
</feature>
<dbReference type="Gene3D" id="3.30.30.10">
    <property type="entry name" value="Knottin, scorpion toxin-like"/>
    <property type="match status" value="1"/>
</dbReference>
<proteinExistence type="predicted"/>
<dbReference type="AlphaFoldDB" id="A0A2P6Q886"/>
<dbReference type="PANTHER" id="PTHR33147">
    <property type="entry name" value="DEFENSIN-LIKE PROTEIN 1"/>
    <property type="match status" value="1"/>
</dbReference>
<gene>
    <name evidence="7" type="ORF">RchiOBHm_Chr5g0024091</name>
</gene>
<evidence type="ECO:0000313" key="7">
    <source>
        <dbReference type="EMBL" id="PRQ30387.1"/>
    </source>
</evidence>
<sequence length="74" mass="8659">MDRKFLGLVLFFVILLTSQETVLQSEAKICEYPSRTFKGLCVKDKNCVVRCRSEGYNYGKCSHVRRRCRCFKPC</sequence>
<dbReference type="GO" id="GO:0016491">
    <property type="term" value="F:oxidoreductase activity"/>
    <property type="evidence" value="ECO:0007669"/>
    <property type="project" value="UniProtKB-KW"/>
</dbReference>
<comment type="caution">
    <text evidence="7">The sequence shown here is derived from an EMBL/GenBank/DDBJ whole genome shotgun (WGS) entry which is preliminary data.</text>
</comment>
<dbReference type="InterPro" id="IPR008176">
    <property type="entry name" value="Defensin_plant"/>
</dbReference>
<dbReference type="Pfam" id="PF00304">
    <property type="entry name" value="Gamma-thionin"/>
    <property type="match status" value="1"/>
</dbReference>
<evidence type="ECO:0000256" key="3">
    <source>
        <dbReference type="ARBA" id="ARBA00022729"/>
    </source>
</evidence>
<feature type="chain" id="PRO_5015179874" evidence="5">
    <location>
        <begin position="25"/>
        <end position="74"/>
    </location>
</feature>
<organism evidence="7 8">
    <name type="scientific">Rosa chinensis</name>
    <name type="common">China rose</name>
    <dbReference type="NCBI Taxonomy" id="74649"/>
    <lineage>
        <taxon>Eukaryota</taxon>
        <taxon>Viridiplantae</taxon>
        <taxon>Streptophyta</taxon>
        <taxon>Embryophyta</taxon>
        <taxon>Tracheophyta</taxon>
        <taxon>Spermatophyta</taxon>
        <taxon>Magnoliopsida</taxon>
        <taxon>eudicotyledons</taxon>
        <taxon>Gunneridae</taxon>
        <taxon>Pentapetalae</taxon>
        <taxon>rosids</taxon>
        <taxon>fabids</taxon>
        <taxon>Rosales</taxon>
        <taxon>Rosaceae</taxon>
        <taxon>Rosoideae</taxon>
        <taxon>Rosoideae incertae sedis</taxon>
        <taxon>Rosa</taxon>
    </lineage>
</organism>
<dbReference type="InterPro" id="IPR003614">
    <property type="entry name" value="Knottins"/>
</dbReference>
<keyword evidence="1" id="KW-0929">Antimicrobial</keyword>
<keyword evidence="8" id="KW-1185">Reference proteome</keyword>
<keyword evidence="3 5" id="KW-0732">Signal</keyword>
<dbReference type="STRING" id="74649.A0A2P6Q886"/>
<keyword evidence="2" id="KW-0295">Fungicide</keyword>
<evidence type="ECO:0000256" key="1">
    <source>
        <dbReference type="ARBA" id="ARBA00022529"/>
    </source>
</evidence>